<dbReference type="PANTHER" id="PTHR30349">
    <property type="entry name" value="PHAGE INTEGRASE-RELATED"/>
    <property type="match status" value="1"/>
</dbReference>
<dbReference type="GO" id="GO:0003677">
    <property type="term" value="F:DNA binding"/>
    <property type="evidence" value="ECO:0007669"/>
    <property type="project" value="UniProtKB-UniRule"/>
</dbReference>
<feature type="domain" description="Tyr recombinase" evidence="7">
    <location>
        <begin position="133"/>
        <end position="316"/>
    </location>
</feature>
<keyword evidence="5" id="KW-0233">DNA recombination</keyword>
<keyword evidence="10" id="KW-1185">Reference proteome</keyword>
<dbReference type="Proteomes" id="UP000013523">
    <property type="component" value="Chromosome"/>
</dbReference>
<dbReference type="PATRIC" id="fig|86416.3.peg.2805"/>
<dbReference type="PROSITE" id="PS51898">
    <property type="entry name" value="TYR_RECOMBINASE"/>
    <property type="match status" value="1"/>
</dbReference>
<dbReference type="PANTHER" id="PTHR30349:SF64">
    <property type="entry name" value="PROPHAGE INTEGRASE INTD-RELATED"/>
    <property type="match status" value="1"/>
</dbReference>
<organism evidence="9 10">
    <name type="scientific">Clostridium pasteurianum BC1</name>
    <dbReference type="NCBI Taxonomy" id="86416"/>
    <lineage>
        <taxon>Bacteria</taxon>
        <taxon>Bacillati</taxon>
        <taxon>Bacillota</taxon>
        <taxon>Clostridia</taxon>
        <taxon>Eubacteriales</taxon>
        <taxon>Clostridiaceae</taxon>
        <taxon>Clostridium</taxon>
    </lineage>
</organism>
<dbReference type="GO" id="GO:0015074">
    <property type="term" value="P:DNA integration"/>
    <property type="evidence" value="ECO:0007669"/>
    <property type="project" value="InterPro"/>
</dbReference>
<accession>R4K514</accession>
<dbReference type="InterPro" id="IPR010998">
    <property type="entry name" value="Integrase_recombinase_N"/>
</dbReference>
<evidence type="ECO:0000256" key="2">
    <source>
        <dbReference type="ARBA" id="ARBA00008857"/>
    </source>
</evidence>
<evidence type="ECO:0000313" key="10">
    <source>
        <dbReference type="Proteomes" id="UP000013523"/>
    </source>
</evidence>
<keyword evidence="3" id="KW-0229">DNA integration</keyword>
<evidence type="ECO:0000256" key="3">
    <source>
        <dbReference type="ARBA" id="ARBA00022908"/>
    </source>
</evidence>
<gene>
    <name evidence="9" type="ORF">Clopa_2820</name>
</gene>
<dbReference type="CDD" id="cd00796">
    <property type="entry name" value="INT_Rci_Hp1_C"/>
    <property type="match status" value="1"/>
</dbReference>
<evidence type="ECO:0000256" key="5">
    <source>
        <dbReference type="ARBA" id="ARBA00023172"/>
    </source>
</evidence>
<sequence>MKNMDILLDEFMIYCESKNLSKKTMMSYEQTLRLFFNYLNEEKKIVNLSSISEKIIREYIIYIKDRGKYTVVGDKNSLKINKPEIRNDYGKKVSLTTVNNYIRNIKVFFNYLKDQNYIKKDIVKNIKQFKNDRKPKGFISDEQMSELLRHIDTTKFHEYRDYIIIQLLLDTGMRISESLAIKVTDLDLNYRSIFLTAENTKGKKNRYVYFSQIMQRGLKRWLQYKDRYVESELLFCTSKGTQLLIRTFEKKLRDYGKRISLNDICPHQLRNNFAKRFLMCGGNIYTLSKILGHSSVKVTESAYLDLTDADIRKNYQNFSPLENMNLKNKR</sequence>
<dbReference type="KEGG" id="cpas:Clopa_2820"/>
<dbReference type="GO" id="GO:0006310">
    <property type="term" value="P:DNA recombination"/>
    <property type="evidence" value="ECO:0007669"/>
    <property type="project" value="UniProtKB-KW"/>
</dbReference>
<name>R4K514_CLOPA</name>
<dbReference type="HOGENOM" id="CLU_027562_9_2_9"/>
<keyword evidence="4 6" id="KW-0238">DNA-binding</keyword>
<evidence type="ECO:0000256" key="6">
    <source>
        <dbReference type="PROSITE-ProRule" id="PRU01248"/>
    </source>
</evidence>
<dbReference type="eggNOG" id="COG4974">
    <property type="taxonomic scope" value="Bacteria"/>
</dbReference>
<dbReference type="Gene3D" id="1.10.150.130">
    <property type="match status" value="1"/>
</dbReference>
<comment type="function">
    <text evidence="1">Site-specific tyrosine recombinase, which acts by catalyzing the cutting and rejoining of the recombining DNA molecules.</text>
</comment>
<evidence type="ECO:0000256" key="4">
    <source>
        <dbReference type="ARBA" id="ARBA00023125"/>
    </source>
</evidence>
<dbReference type="Pfam" id="PF00589">
    <property type="entry name" value="Phage_integrase"/>
    <property type="match status" value="1"/>
</dbReference>
<evidence type="ECO:0000259" key="8">
    <source>
        <dbReference type="PROSITE" id="PS51900"/>
    </source>
</evidence>
<dbReference type="InterPro" id="IPR004107">
    <property type="entry name" value="Integrase_SAM-like_N"/>
</dbReference>
<dbReference type="AlphaFoldDB" id="R4K514"/>
<dbReference type="InterPro" id="IPR002104">
    <property type="entry name" value="Integrase_catalytic"/>
</dbReference>
<dbReference type="OrthoDB" id="9785687at2"/>
<dbReference type="PROSITE" id="PS51900">
    <property type="entry name" value="CB"/>
    <property type="match status" value="1"/>
</dbReference>
<dbReference type="STRING" id="86416.Clopa_2820"/>
<dbReference type="RefSeq" id="WP_015615952.1">
    <property type="nucleotide sequence ID" value="NC_021182.1"/>
</dbReference>
<evidence type="ECO:0000259" key="7">
    <source>
        <dbReference type="PROSITE" id="PS51898"/>
    </source>
</evidence>
<dbReference type="EMBL" id="CP003261">
    <property type="protein sequence ID" value="AGK97658.1"/>
    <property type="molecule type" value="Genomic_DNA"/>
</dbReference>
<feature type="domain" description="Core-binding (CB)" evidence="8">
    <location>
        <begin position="2"/>
        <end position="113"/>
    </location>
</feature>
<reference evidence="9 10" key="1">
    <citation type="submission" date="2012-01" db="EMBL/GenBank/DDBJ databases">
        <title>Complete sequence of chromosome of Clostridium pasteurianum BC1.</title>
        <authorList>
            <consortium name="US DOE Joint Genome Institute"/>
            <person name="Lucas S."/>
            <person name="Han J."/>
            <person name="Lapidus A."/>
            <person name="Cheng J.-F."/>
            <person name="Goodwin L."/>
            <person name="Pitluck S."/>
            <person name="Peters L."/>
            <person name="Mikhailova N."/>
            <person name="Teshima H."/>
            <person name="Detter J.C."/>
            <person name="Han C."/>
            <person name="Tapia R."/>
            <person name="Land M."/>
            <person name="Hauser L."/>
            <person name="Kyrpides N."/>
            <person name="Ivanova N."/>
            <person name="Pagani I."/>
            <person name="Dunn J."/>
            <person name="Taghavi S."/>
            <person name="Francis A."/>
            <person name="van der Lelie D."/>
            <person name="Woyke T."/>
        </authorList>
    </citation>
    <scope>NUCLEOTIDE SEQUENCE [LARGE SCALE GENOMIC DNA]</scope>
    <source>
        <strain evidence="9 10">BC1</strain>
    </source>
</reference>
<comment type="similarity">
    <text evidence="2">Belongs to the 'phage' integrase family.</text>
</comment>
<dbReference type="InterPro" id="IPR050090">
    <property type="entry name" value="Tyrosine_recombinase_XerCD"/>
</dbReference>
<dbReference type="InterPro" id="IPR013762">
    <property type="entry name" value="Integrase-like_cat_sf"/>
</dbReference>
<evidence type="ECO:0000313" key="9">
    <source>
        <dbReference type="EMBL" id="AGK97658.1"/>
    </source>
</evidence>
<dbReference type="Gene3D" id="1.10.443.10">
    <property type="entry name" value="Intergrase catalytic core"/>
    <property type="match status" value="1"/>
</dbReference>
<dbReference type="Pfam" id="PF02899">
    <property type="entry name" value="Phage_int_SAM_1"/>
    <property type="match status" value="1"/>
</dbReference>
<proteinExistence type="inferred from homology"/>
<protein>
    <submittedName>
        <fullName evidence="9">Site-specific recombinase XerD</fullName>
    </submittedName>
</protein>
<evidence type="ECO:0000256" key="1">
    <source>
        <dbReference type="ARBA" id="ARBA00003283"/>
    </source>
</evidence>
<dbReference type="InterPro" id="IPR044068">
    <property type="entry name" value="CB"/>
</dbReference>
<dbReference type="InterPro" id="IPR011010">
    <property type="entry name" value="DNA_brk_join_enz"/>
</dbReference>
<dbReference type="SUPFAM" id="SSF56349">
    <property type="entry name" value="DNA breaking-rejoining enzymes"/>
    <property type="match status" value="1"/>
</dbReference>